<feature type="transmembrane region" description="Helical" evidence="2">
    <location>
        <begin position="200"/>
        <end position="219"/>
    </location>
</feature>
<feature type="domain" description="DUF7702" evidence="3">
    <location>
        <begin position="59"/>
        <end position="294"/>
    </location>
</feature>
<name>A0AAN6H1J6_9PEZI</name>
<feature type="transmembrane region" description="Helical" evidence="2">
    <location>
        <begin position="231"/>
        <end position="249"/>
    </location>
</feature>
<proteinExistence type="predicted"/>
<sequence>MALTSQCGLHRAPYQSAKASSRTVHYSPNNLPFHHPSSPLQHLTRPSNLSTATMLGPKGDLAAAELAFFAPALLIGIYIVFRHGFTRQMGWVYIVILAILRIVGAAATLDMETTNTASTALLETAAITSAVGTAPLLLALMGFLERINTGMEHKGTPRLAFRLLHLVSLAALVVAIIGGIDRMDSSASTVSTGKTLSETAAMLFLGVYLALAGIALFNVANVRWILANEKLLMRACVIAIPFLAVRIAYSIASAFANAGSVFYFGSVNVYAQAFMQFLPEAIVVVLFIVAGLMTPKMEKHQLYQGSRDVEGQKVEMINGPTQGSGYAAPPFRQEARSQAPRSVGDYMPSRLIYNAVRGQRR</sequence>
<dbReference type="InterPro" id="IPR056119">
    <property type="entry name" value="DUF7702"/>
</dbReference>
<organism evidence="4 5">
    <name type="scientific">Friedmanniomyces endolithicus</name>
    <dbReference type="NCBI Taxonomy" id="329885"/>
    <lineage>
        <taxon>Eukaryota</taxon>
        <taxon>Fungi</taxon>
        <taxon>Dikarya</taxon>
        <taxon>Ascomycota</taxon>
        <taxon>Pezizomycotina</taxon>
        <taxon>Dothideomycetes</taxon>
        <taxon>Dothideomycetidae</taxon>
        <taxon>Mycosphaerellales</taxon>
        <taxon>Teratosphaeriaceae</taxon>
        <taxon>Friedmanniomyces</taxon>
    </lineage>
</organism>
<gene>
    <name evidence="4" type="ORF">LTR91_024148</name>
</gene>
<feature type="transmembrane region" description="Helical" evidence="2">
    <location>
        <begin position="90"/>
        <end position="109"/>
    </location>
</feature>
<keyword evidence="2" id="KW-0812">Transmembrane</keyword>
<dbReference type="AlphaFoldDB" id="A0AAN6H1J6"/>
<keyword evidence="2" id="KW-0472">Membrane</keyword>
<evidence type="ECO:0000313" key="5">
    <source>
        <dbReference type="Proteomes" id="UP001175353"/>
    </source>
</evidence>
<keyword evidence="2" id="KW-1133">Transmembrane helix</keyword>
<feature type="region of interest" description="Disordered" evidence="1">
    <location>
        <begin position="320"/>
        <end position="341"/>
    </location>
</feature>
<feature type="transmembrane region" description="Helical" evidence="2">
    <location>
        <begin position="269"/>
        <end position="293"/>
    </location>
</feature>
<evidence type="ECO:0000259" key="3">
    <source>
        <dbReference type="Pfam" id="PF24800"/>
    </source>
</evidence>
<reference evidence="4" key="1">
    <citation type="submission" date="2023-06" db="EMBL/GenBank/DDBJ databases">
        <title>Black Yeasts Isolated from many extreme environments.</title>
        <authorList>
            <person name="Coleine C."/>
            <person name="Stajich J.E."/>
            <person name="Selbmann L."/>
        </authorList>
    </citation>
    <scope>NUCLEOTIDE SEQUENCE</scope>
    <source>
        <strain evidence="4">CCFEE 5200</strain>
    </source>
</reference>
<feature type="transmembrane region" description="Helical" evidence="2">
    <location>
        <begin position="163"/>
        <end position="180"/>
    </location>
</feature>
<evidence type="ECO:0000256" key="2">
    <source>
        <dbReference type="SAM" id="Phobius"/>
    </source>
</evidence>
<feature type="transmembrane region" description="Helical" evidence="2">
    <location>
        <begin position="121"/>
        <end position="143"/>
    </location>
</feature>
<feature type="transmembrane region" description="Helical" evidence="2">
    <location>
        <begin position="61"/>
        <end position="81"/>
    </location>
</feature>
<dbReference type="PANTHER" id="PTHR42109:SF2">
    <property type="entry name" value="INTEGRAL MEMBRANE PROTEIN"/>
    <property type="match status" value="1"/>
</dbReference>
<comment type="caution">
    <text evidence="4">The sequence shown here is derived from an EMBL/GenBank/DDBJ whole genome shotgun (WGS) entry which is preliminary data.</text>
</comment>
<evidence type="ECO:0000313" key="4">
    <source>
        <dbReference type="EMBL" id="KAK0952883.1"/>
    </source>
</evidence>
<accession>A0AAN6H1J6</accession>
<dbReference type="EMBL" id="JAUJLE010000583">
    <property type="protein sequence ID" value="KAK0952883.1"/>
    <property type="molecule type" value="Genomic_DNA"/>
</dbReference>
<protein>
    <recommendedName>
        <fullName evidence="3">DUF7702 domain-containing protein</fullName>
    </recommendedName>
</protein>
<dbReference type="Pfam" id="PF24800">
    <property type="entry name" value="DUF7702"/>
    <property type="match status" value="1"/>
</dbReference>
<keyword evidence="5" id="KW-1185">Reference proteome</keyword>
<dbReference type="Proteomes" id="UP001175353">
    <property type="component" value="Unassembled WGS sequence"/>
</dbReference>
<evidence type="ECO:0000256" key="1">
    <source>
        <dbReference type="SAM" id="MobiDB-lite"/>
    </source>
</evidence>
<dbReference type="PANTHER" id="PTHR42109">
    <property type="entry name" value="UNPLACED GENOMIC SCAFFOLD UM_SCAF_CONTIG_1.265, WHOLE GENOME SHOTGUN SEQUENCE"/>
    <property type="match status" value="1"/>
</dbReference>